<proteinExistence type="predicted"/>
<organism evidence="2 3">
    <name type="scientific">Strigamia maritima</name>
    <name type="common">European centipede</name>
    <name type="synonym">Geophilus maritimus</name>
    <dbReference type="NCBI Taxonomy" id="126957"/>
    <lineage>
        <taxon>Eukaryota</taxon>
        <taxon>Metazoa</taxon>
        <taxon>Ecdysozoa</taxon>
        <taxon>Arthropoda</taxon>
        <taxon>Myriapoda</taxon>
        <taxon>Chilopoda</taxon>
        <taxon>Pleurostigmophora</taxon>
        <taxon>Geophilomorpha</taxon>
        <taxon>Linotaeniidae</taxon>
        <taxon>Strigamia</taxon>
    </lineage>
</organism>
<protein>
    <recommendedName>
        <fullName evidence="1">DNA-dependent protein kinase catalytic subunit CC3 domain-containing protein</fullName>
    </recommendedName>
</protein>
<dbReference type="EMBL" id="JH430542">
    <property type="status" value="NOT_ANNOTATED_CDS"/>
    <property type="molecule type" value="Genomic_DNA"/>
</dbReference>
<dbReference type="eggNOG" id="KOG0891">
    <property type="taxonomic scope" value="Eukaryota"/>
</dbReference>
<dbReference type="Pfam" id="PF08163">
    <property type="entry name" value="DNAPKcs_CC3"/>
    <property type="match status" value="1"/>
</dbReference>
<reference evidence="2" key="2">
    <citation type="submission" date="2015-02" db="UniProtKB">
        <authorList>
            <consortium name="EnsemblMetazoa"/>
        </authorList>
    </citation>
    <scope>IDENTIFICATION</scope>
</reference>
<dbReference type="GO" id="GO:0000723">
    <property type="term" value="P:telomere maintenance"/>
    <property type="evidence" value="ECO:0007669"/>
    <property type="project" value="TreeGrafter"/>
</dbReference>
<dbReference type="EnsemblMetazoa" id="SMAR001437-RA">
    <property type="protein sequence ID" value="SMAR001437-PA"/>
    <property type="gene ID" value="SMAR001437"/>
</dbReference>
<dbReference type="PANTHER" id="PTHR11139:SF68">
    <property type="entry name" value="DNA-DEPENDENT PROTEIN KINASE CATALYTIC SUBUNIT"/>
    <property type="match status" value="1"/>
</dbReference>
<dbReference type="GO" id="GO:0008630">
    <property type="term" value="P:intrinsic apoptotic signaling pathway in response to DNA damage"/>
    <property type="evidence" value="ECO:0007669"/>
    <property type="project" value="TreeGrafter"/>
</dbReference>
<dbReference type="HOGENOM" id="CLU_270246_0_0_1"/>
<reference evidence="3" key="1">
    <citation type="submission" date="2011-05" db="EMBL/GenBank/DDBJ databases">
        <authorList>
            <person name="Richards S.R."/>
            <person name="Qu J."/>
            <person name="Jiang H."/>
            <person name="Jhangiani S.N."/>
            <person name="Agravi P."/>
            <person name="Goodspeed R."/>
            <person name="Gross S."/>
            <person name="Mandapat C."/>
            <person name="Jackson L."/>
            <person name="Mathew T."/>
            <person name="Pu L."/>
            <person name="Thornton R."/>
            <person name="Saada N."/>
            <person name="Wilczek-Boney K.B."/>
            <person name="Lee S."/>
            <person name="Kovar C."/>
            <person name="Wu Y."/>
            <person name="Scherer S.E."/>
            <person name="Worley K.C."/>
            <person name="Muzny D.M."/>
            <person name="Gibbs R."/>
        </authorList>
    </citation>
    <scope>NUCLEOTIDE SEQUENCE</scope>
    <source>
        <strain evidence="3">Brora</strain>
    </source>
</reference>
<dbReference type="OMA" id="EMNCHES"/>
<dbReference type="GO" id="GO:0006303">
    <property type="term" value="P:double-strand break repair via nonhomologous end joining"/>
    <property type="evidence" value="ECO:0007669"/>
    <property type="project" value="InterPro"/>
</dbReference>
<dbReference type="InterPro" id="IPR012582">
    <property type="entry name" value="DNAPKcs_CC3"/>
</dbReference>
<dbReference type="InterPro" id="IPR045581">
    <property type="entry name" value="DNAPKcs_CC5"/>
</dbReference>
<evidence type="ECO:0000313" key="2">
    <source>
        <dbReference type="EnsemblMetazoa" id="SMAR001437-PA"/>
    </source>
</evidence>
<dbReference type="Pfam" id="PF19704">
    <property type="entry name" value="DNAPKcs_CC5"/>
    <property type="match status" value="1"/>
</dbReference>
<dbReference type="InterPro" id="IPR046803">
    <property type="entry name" value="DNAPKcs_CC1-2"/>
</dbReference>
<dbReference type="PhylomeDB" id="T1IKI7"/>
<evidence type="ECO:0000259" key="1">
    <source>
        <dbReference type="SMART" id="SM01344"/>
    </source>
</evidence>
<dbReference type="PANTHER" id="PTHR11139">
    <property type="entry name" value="ATAXIA TELANGIECTASIA MUTATED ATM -RELATED"/>
    <property type="match status" value="1"/>
</dbReference>
<dbReference type="STRING" id="126957.T1IKI7"/>
<name>T1IKI7_STRMM</name>
<dbReference type="Proteomes" id="UP000014500">
    <property type="component" value="Unassembled WGS sequence"/>
</dbReference>
<keyword evidence="3" id="KW-1185">Reference proteome</keyword>
<feature type="domain" description="DNA-dependent protein kinase catalytic subunit CC3" evidence="1">
    <location>
        <begin position="352"/>
        <end position="739"/>
    </location>
</feature>
<dbReference type="GO" id="GO:0004674">
    <property type="term" value="F:protein serine/threonine kinase activity"/>
    <property type="evidence" value="ECO:0007669"/>
    <property type="project" value="TreeGrafter"/>
</dbReference>
<dbReference type="GO" id="GO:0005634">
    <property type="term" value="C:nucleus"/>
    <property type="evidence" value="ECO:0007669"/>
    <property type="project" value="InterPro"/>
</dbReference>
<evidence type="ECO:0000313" key="3">
    <source>
        <dbReference type="Proteomes" id="UP000014500"/>
    </source>
</evidence>
<dbReference type="InterPro" id="IPR050517">
    <property type="entry name" value="DDR_Repair_Kinase"/>
</dbReference>
<sequence length="1487" mass="170543">MAYYLKAIDLLHSNGFPFHLSDALRSSSDISKQFLRIVYESISVSSEMEPTVHNIANKMLKVALKLGIPDLELILCLLDDSSGMRRAGRVDNKRGDLFLSCFAGVLSNHVATCSFSLLPMIIDQATTIQIIQILVTILDHIGKDRNIRKKWGAKVLTCLMELWPKLSGKIAQSHHDMAFGRNSILAIMTKMLIIDSKVVCDETNPSFESLFSCYLHMFSDVNANMSFKTRLIDFLSFFTNLNDHHLQRLKNSLIEMSTQSFPLKSKELNRGTIQWNEYVGIFNKILWSFEVSGSLMLLEFIISIVCRENEHVCEEQVQKSIEKFMKFLPIDKQHPAIEVAYRIFTQENSFTNEIRIASLQRFCLPLLQHSNAIAFNNFFLENVKQIMKTLESNEDKNYEERLKNQLVSKIGGYQLISVMFNRLNKDHIYGKGSALNQKFCGGINCNGNELTKAVISCGNVTRKFQLCNCSANVVELRRQQNCAAYSMLIDVICCTQTDIKMFNGFLFNENASKGEIFLDNLIDINKKYQFDLELEELFKRKRQFVRVRKEALEHKRAEMIDADIDNEFPQSVHYVTSQYLYGSSLSEEVSQFDFSSSNQVFIGEKPKTQIDTSSEEVYEEVTLELDELNKHECMATMNALLRHLYTSNMISNTEQLPTCVQKLVNKLKCNVTHENVKLFVIKLILNNSKIFEPFAKFLLEPLMQMIINGVTGGRLNYMTNDVLVMILRWAQITIPADTIAERSLANRLLLFALTCSYHPRRDVYRNNLEIVKTLVELWKPRLDLPIEFIFDNLNDLDTMDKKNKNSIGIQFLGIFLANGFPPYVSTNNLPKEKFFKALTYNLAFKASDVYVAAAEVIGMSMRYLADKENEIEGYFHTQVLAQLDELSSSQKDHFIMALYKLQLYYPPFAKRLIPKIVFLLPKMHGVYQLMCLEIIEGQIEVMDNAFVQMKTNDIDKLITQRQEKIQVVALKIVDKIARFCSAVDLLFLVKNVCVVLSQPNVLCRKLAYDICMWVYDNYKDETSGSGEELKNEAKNALLAGLADNEIGLKLLVTNYWSHETRTPTTTLDRTLVILDNFYCPSVEQHFLGYGSFLLLEMASRSPDYNRKIFEYPLTECNFVDYSVNYAWNARHSVMTPMFTQQSQLNLKEEEKVIKATQQEFDFAPTQQSGAYNWLTQSSVNTFALTASLNASSGSSAMLFTQTKRIQTPGLNFGQEMLHPTSENSQSQLTQSLDTLRLKQRILKDVERSKRFFAKREAIKQKNNREMESVRVEKERNQVTMYRKYRIGDFPDIQINYSALIMPLQALAEKDDVVAKMLLTSLIEAILTELINIQEKKERENVYYGLTNSLNSILKKSTKYLPALIGFVMEIAYTQSNNVRLDCDEIAATCIASSQQNLGILLLEANIIARKTIPGEPMSKRRKIVVSGSSDVQLWLKLVELYKSLNNYDMVRGILNKKFANRDLLREALDYESIGDYNAAAKLYEQVI</sequence>
<accession>T1IKI7</accession>
<dbReference type="SMART" id="SM01344">
    <property type="entry name" value="NUC194"/>
    <property type="match status" value="1"/>
</dbReference>
<dbReference type="Pfam" id="PF20502">
    <property type="entry name" value="DNAPKcs_CC1-2"/>
    <property type="match status" value="1"/>
</dbReference>